<keyword evidence="8" id="KW-1185">Reference proteome</keyword>
<reference evidence="7 8" key="1">
    <citation type="journal article" date="2018" name="Mol. Biol. Evol.">
        <title>Broad Genomic Sampling Reveals a Smut Pathogenic Ancestry of the Fungal Clade Ustilaginomycotina.</title>
        <authorList>
            <person name="Kijpornyongpan T."/>
            <person name="Mondo S.J."/>
            <person name="Barry K."/>
            <person name="Sandor L."/>
            <person name="Lee J."/>
            <person name="Lipzen A."/>
            <person name="Pangilinan J."/>
            <person name="LaButti K."/>
            <person name="Hainaut M."/>
            <person name="Henrissat B."/>
            <person name="Grigoriev I.V."/>
            <person name="Spatafora J.W."/>
            <person name="Aime M.C."/>
        </authorList>
    </citation>
    <scope>NUCLEOTIDE SEQUENCE [LARGE SCALE GENOMIC DNA]</scope>
    <source>
        <strain evidence="7 8">MCA 3882</strain>
    </source>
</reference>
<evidence type="ECO:0000256" key="3">
    <source>
        <dbReference type="PROSITE-ProRule" id="PRU00475"/>
    </source>
</evidence>
<sequence length="1062" mass="122449">MPLIKRKPVDLVLPPRKDDLGSDEAAVFYIQQTGEIFLDYEEYVQRLSFYQQHIFQCELSGRIHLTFFEALKSERKESAWVHRNFPEPLKEPILRSVQFYVTGRIDELVDLVFDRFKDRFFVDETVILDIHGDKFPAAVRKVFPSRNLIRRREEEVALSMKIEQSLQNKIKSEDNGENDSVLSDPPEESPSKDQRPDVRLEPKDISHRIGTDLTRDSDEVMKEDHPIDDYLYNVQLLSADGEDDFSMALMERRADTLTRDRSTFSKTMLRKYLKDCVIRDPSIGSPWVVKPILAEKYGIPQQASEDIEEKNRLIKEGKLSKRRKYLEEENADGTVNKKPRKNKAEAAKEEAERKEEEERRKAEERRKKMIKYPIEDLLLEPLNDEEVVKSENGDHITRRNLRPVPSTSLLPAGKDLFEPMMNSYVFLQGCAKALLLSPFHLDDLESALKHSSYDPPCHLVGEVHAALLNIIVRDFTNQKVPTIKAVAKDASGDEEDEFDEENNESEEDEEAEQIADDDEEEDELDELDSKASSAADESEIDSGEEEDEEGEKGEKKQGEEVYAAGRKLGRGWETKLLRSENFRAGWEYSLCGILAKRSNPETFPRGLAILSHLTGVGSFSNGNVKKEEGKEEKEEPSVPVNDIYQTPVQRYVTLSLGDKIVMLEFLCEQAVLTRGIKRFFDECEAQLTELRKERVELGRARRKLAEDRAAHEESTKKESDEEEEGADGEEGEEGDEEEEEEAEEEDSDESKPQVNGKKGQKLNGANKTSNGKKGRKIAKEEEESAGEDDELASTGVPNSEDDYDSSGTVDPEDRKYRRNFGSRQEAMRIKAIQREAEEADRLARQRQEREEYRIRQLENKQIAVERKRMDDEEARIIKREEAIEREFRQHSQAPRLHPLGRDRFMDKYWWFDGVGAASLVGPQGQIQYSTGRLFVQGPSEEEWTILIDEFAPGKEILEQRRKEDYSEEGILGADQWAVYTESEDIDTLMLWLRSKGTREHALRHQFTRFRNYIQPGMQKRSHDLTGGWKDNVETRRSNRTKDNASTRPAYMNYRNGFAKGVQ</sequence>
<dbReference type="Pfam" id="PF02791">
    <property type="entry name" value="DDT"/>
    <property type="match status" value="1"/>
</dbReference>
<protein>
    <recommendedName>
        <fullName evidence="9">DDT domain-containing protein</fullName>
    </recommendedName>
</protein>
<name>A0A316VIJ7_9BASI</name>
<keyword evidence="2 3" id="KW-0539">Nucleus</keyword>
<dbReference type="Pfam" id="PF15613">
    <property type="entry name" value="WSD"/>
    <property type="match status" value="1"/>
</dbReference>
<dbReference type="GeneID" id="37019989"/>
<feature type="region of interest" description="Disordered" evidence="4">
    <location>
        <begin position="325"/>
        <end position="364"/>
    </location>
</feature>
<feature type="compositionally biased region" description="Acidic residues" evidence="4">
    <location>
        <begin position="536"/>
        <end position="551"/>
    </location>
</feature>
<evidence type="ECO:0008006" key="9">
    <source>
        <dbReference type="Google" id="ProtNLM"/>
    </source>
</evidence>
<dbReference type="AlphaFoldDB" id="A0A316VIJ7"/>
<dbReference type="RefSeq" id="XP_025357632.1">
    <property type="nucleotide sequence ID" value="XM_025498208.1"/>
</dbReference>
<evidence type="ECO:0000256" key="1">
    <source>
        <dbReference type="ARBA" id="ARBA00004123"/>
    </source>
</evidence>
<dbReference type="GO" id="GO:0031509">
    <property type="term" value="P:subtelomeric heterochromatin formation"/>
    <property type="evidence" value="ECO:0007669"/>
    <property type="project" value="TreeGrafter"/>
</dbReference>
<dbReference type="GO" id="GO:0005634">
    <property type="term" value="C:nucleus"/>
    <property type="evidence" value="ECO:0007669"/>
    <property type="project" value="UniProtKB-SubCell"/>
</dbReference>
<feature type="region of interest" description="Disordered" evidence="4">
    <location>
        <begin position="487"/>
        <end position="560"/>
    </location>
</feature>
<proteinExistence type="predicted"/>
<evidence type="ECO:0000259" key="6">
    <source>
        <dbReference type="PROSITE" id="PS51136"/>
    </source>
</evidence>
<feature type="compositionally biased region" description="Basic and acidic residues" evidence="4">
    <location>
        <begin position="1030"/>
        <end position="1044"/>
    </location>
</feature>
<dbReference type="EMBL" id="KZ819602">
    <property type="protein sequence ID" value="PWN37330.1"/>
    <property type="molecule type" value="Genomic_DNA"/>
</dbReference>
<dbReference type="InParanoid" id="A0A316VIJ7"/>
<comment type="subcellular location">
    <subcellularLocation>
        <location evidence="1 3">Nucleus</location>
    </subcellularLocation>
</comment>
<dbReference type="GO" id="GO:0000781">
    <property type="term" value="C:chromosome, telomeric region"/>
    <property type="evidence" value="ECO:0007669"/>
    <property type="project" value="GOC"/>
</dbReference>
<feature type="domain" description="DDT" evidence="5">
    <location>
        <begin position="414"/>
        <end position="477"/>
    </location>
</feature>
<evidence type="ECO:0000256" key="4">
    <source>
        <dbReference type="SAM" id="MobiDB-lite"/>
    </source>
</evidence>
<accession>A0A316VIJ7</accession>
<feature type="compositionally biased region" description="Acidic residues" evidence="4">
    <location>
        <begin position="720"/>
        <end position="748"/>
    </location>
</feature>
<feature type="region of interest" description="Disordered" evidence="4">
    <location>
        <begin position="1018"/>
        <end position="1047"/>
    </location>
</feature>
<evidence type="ECO:0000313" key="7">
    <source>
        <dbReference type="EMBL" id="PWN37330.1"/>
    </source>
</evidence>
<feature type="compositionally biased region" description="Acidic residues" evidence="4">
    <location>
        <begin position="780"/>
        <end position="791"/>
    </location>
</feature>
<dbReference type="InterPro" id="IPR013136">
    <property type="entry name" value="WSTF_Acf1_Cbp146"/>
</dbReference>
<dbReference type="OrthoDB" id="332390at2759"/>
<dbReference type="InterPro" id="IPR018501">
    <property type="entry name" value="DDT_dom"/>
</dbReference>
<dbReference type="GO" id="GO:0000785">
    <property type="term" value="C:chromatin"/>
    <property type="evidence" value="ECO:0007669"/>
    <property type="project" value="UniProtKB-ARBA"/>
</dbReference>
<dbReference type="PROSITE" id="PS50827">
    <property type="entry name" value="DDT"/>
    <property type="match status" value="1"/>
</dbReference>
<feature type="compositionally biased region" description="Basic and acidic residues" evidence="4">
    <location>
        <begin position="342"/>
        <end position="364"/>
    </location>
</feature>
<dbReference type="STRING" id="1280837.A0A316VIJ7"/>
<dbReference type="Pfam" id="PF10537">
    <property type="entry name" value="WAC_Acf1_DNA_bd"/>
    <property type="match status" value="1"/>
</dbReference>
<feature type="region of interest" description="Disordered" evidence="4">
    <location>
        <begin position="167"/>
        <end position="220"/>
    </location>
</feature>
<evidence type="ECO:0000256" key="2">
    <source>
        <dbReference type="ARBA" id="ARBA00023242"/>
    </source>
</evidence>
<evidence type="ECO:0000313" key="8">
    <source>
        <dbReference type="Proteomes" id="UP000245771"/>
    </source>
</evidence>
<dbReference type="PANTHER" id="PTHR32075:SF6">
    <property type="entry name" value="ISWI CHROMATIN-REMODELING COMPLEX SUBUNIT YPL216W-RELATED"/>
    <property type="match status" value="1"/>
</dbReference>
<gene>
    <name evidence="7" type="ORF">FA14DRAFT_159430</name>
</gene>
<evidence type="ECO:0000259" key="5">
    <source>
        <dbReference type="PROSITE" id="PS50827"/>
    </source>
</evidence>
<dbReference type="InterPro" id="IPR028941">
    <property type="entry name" value="WHIM2_dom"/>
</dbReference>
<organism evidence="7 8">
    <name type="scientific">Meira miltonrushii</name>
    <dbReference type="NCBI Taxonomy" id="1280837"/>
    <lineage>
        <taxon>Eukaryota</taxon>
        <taxon>Fungi</taxon>
        <taxon>Dikarya</taxon>
        <taxon>Basidiomycota</taxon>
        <taxon>Ustilaginomycotina</taxon>
        <taxon>Exobasidiomycetes</taxon>
        <taxon>Exobasidiales</taxon>
        <taxon>Brachybasidiaceae</taxon>
        <taxon>Meira</taxon>
    </lineage>
</organism>
<feature type="compositionally biased region" description="Basic and acidic residues" evidence="4">
    <location>
        <begin position="702"/>
        <end position="719"/>
    </location>
</feature>
<feature type="compositionally biased region" description="Basic and acidic residues" evidence="4">
    <location>
        <begin position="189"/>
        <end position="220"/>
    </location>
</feature>
<feature type="region of interest" description="Disordered" evidence="4">
    <location>
        <begin position="702"/>
        <end position="822"/>
    </location>
</feature>
<feature type="compositionally biased region" description="Acidic residues" evidence="4">
    <location>
        <begin position="492"/>
        <end position="526"/>
    </location>
</feature>
<dbReference type="Proteomes" id="UP000245771">
    <property type="component" value="Unassembled WGS sequence"/>
</dbReference>
<dbReference type="PANTHER" id="PTHR32075">
    <property type="entry name" value="ISWI CHROMATIN-REMODELING COMPLEX SUBUNIT YPL216W-RELATED"/>
    <property type="match status" value="1"/>
</dbReference>
<dbReference type="PROSITE" id="PS51136">
    <property type="entry name" value="WAC"/>
    <property type="match status" value="1"/>
</dbReference>
<feature type="domain" description="WAC" evidence="6">
    <location>
        <begin position="25"/>
        <end position="134"/>
    </location>
</feature>